<sequence>MQVRQQATRAVRQAAVAGVLAAVALGPAAPAAAHGAPSSPVSRSFACRPDMPTAASAACRAALAANGRPFGSWDNIRVPFVNGKDRQFIPDGQLCSASQPDFRGLDLPRADWPATGVTAGEPLQIHYLAPIPHAGQFRVYLTRQGYDPARPLTWGSLDAAPFITASNVPLTGDNYTFSGRLPADRSGRHVLYTVWQNSSTPDTYYSCSDLDIRAAGGQQPAVPPAAPPAAPPAGVRPPAVKGGRPPGASAPAAPATSVAPSPGDSAGLAEVPPPPPADGADSGGGQSWLSRAEPVGDRIALGQQIMSAALIVLFGVTGALALMRMRAARNAQGIHRRPQNR</sequence>
<dbReference type="Proteomes" id="UP000652013">
    <property type="component" value="Unassembled WGS sequence"/>
</dbReference>
<feature type="signal peptide" evidence="4">
    <location>
        <begin position="1"/>
        <end position="35"/>
    </location>
</feature>
<dbReference type="InterPro" id="IPR004302">
    <property type="entry name" value="Cellulose/chitin-bd_N"/>
</dbReference>
<dbReference type="CDD" id="cd21177">
    <property type="entry name" value="LPMO_AA10"/>
    <property type="match status" value="1"/>
</dbReference>
<feature type="compositionally biased region" description="Pro residues" evidence="2">
    <location>
        <begin position="221"/>
        <end position="235"/>
    </location>
</feature>
<gene>
    <name evidence="6" type="ORF">Sya03_41420</name>
</gene>
<keyword evidence="3" id="KW-0472">Membrane</keyword>
<dbReference type="AlphaFoldDB" id="A0A8J3YB96"/>
<dbReference type="InterPro" id="IPR051024">
    <property type="entry name" value="GlcNAc_Chitin_IntDeg"/>
</dbReference>
<organism evidence="6 7">
    <name type="scientific">Spirilliplanes yamanashiensis</name>
    <dbReference type="NCBI Taxonomy" id="42233"/>
    <lineage>
        <taxon>Bacteria</taxon>
        <taxon>Bacillati</taxon>
        <taxon>Actinomycetota</taxon>
        <taxon>Actinomycetes</taxon>
        <taxon>Micromonosporales</taxon>
        <taxon>Micromonosporaceae</taxon>
        <taxon>Spirilliplanes</taxon>
    </lineage>
</organism>
<keyword evidence="7" id="KW-1185">Reference proteome</keyword>
<comment type="caution">
    <text evidence="6">The sequence shown here is derived from an EMBL/GenBank/DDBJ whole genome shotgun (WGS) entry which is preliminary data.</text>
</comment>
<feature type="compositionally biased region" description="Low complexity" evidence="2">
    <location>
        <begin position="236"/>
        <end position="270"/>
    </location>
</feature>
<accession>A0A8J3YB96</accession>
<evidence type="ECO:0000313" key="7">
    <source>
        <dbReference type="Proteomes" id="UP000652013"/>
    </source>
</evidence>
<dbReference type="EMBL" id="BOOY01000029">
    <property type="protein sequence ID" value="GIJ04790.1"/>
    <property type="molecule type" value="Genomic_DNA"/>
</dbReference>
<feature type="chain" id="PRO_5039416773" description="Chitin-binding type-4 domain-containing protein" evidence="4">
    <location>
        <begin position="36"/>
        <end position="341"/>
    </location>
</feature>
<dbReference type="InterPro" id="IPR014756">
    <property type="entry name" value="Ig_E-set"/>
</dbReference>
<name>A0A8J3YB96_9ACTN</name>
<dbReference type="PANTHER" id="PTHR34823:SF1">
    <property type="entry name" value="CHITIN-BINDING TYPE-4 DOMAIN-CONTAINING PROTEIN"/>
    <property type="match status" value="1"/>
</dbReference>
<dbReference type="SUPFAM" id="SSF81296">
    <property type="entry name" value="E set domains"/>
    <property type="match status" value="1"/>
</dbReference>
<feature type="domain" description="Chitin-binding type-4" evidence="5">
    <location>
        <begin position="34"/>
        <end position="210"/>
    </location>
</feature>
<dbReference type="Pfam" id="PF03067">
    <property type="entry name" value="LPMO_10"/>
    <property type="match status" value="1"/>
</dbReference>
<dbReference type="PANTHER" id="PTHR34823">
    <property type="entry name" value="GLCNAC-BINDING PROTEIN A"/>
    <property type="match status" value="1"/>
</dbReference>
<evidence type="ECO:0000259" key="5">
    <source>
        <dbReference type="Pfam" id="PF03067"/>
    </source>
</evidence>
<proteinExistence type="predicted"/>
<keyword evidence="3" id="KW-1133">Transmembrane helix</keyword>
<dbReference type="Gene3D" id="2.70.50.50">
    <property type="entry name" value="chitin-binding protein cbp21"/>
    <property type="match status" value="1"/>
</dbReference>
<evidence type="ECO:0000313" key="6">
    <source>
        <dbReference type="EMBL" id="GIJ04790.1"/>
    </source>
</evidence>
<reference evidence="6" key="1">
    <citation type="submission" date="2021-01" db="EMBL/GenBank/DDBJ databases">
        <title>Whole genome shotgun sequence of Spirilliplanes yamanashiensis NBRC 15828.</title>
        <authorList>
            <person name="Komaki H."/>
            <person name="Tamura T."/>
        </authorList>
    </citation>
    <scope>NUCLEOTIDE SEQUENCE</scope>
    <source>
        <strain evidence="6">NBRC 15828</strain>
    </source>
</reference>
<evidence type="ECO:0000256" key="1">
    <source>
        <dbReference type="ARBA" id="ARBA00022729"/>
    </source>
</evidence>
<evidence type="ECO:0000256" key="2">
    <source>
        <dbReference type="SAM" id="MobiDB-lite"/>
    </source>
</evidence>
<evidence type="ECO:0000256" key="4">
    <source>
        <dbReference type="SAM" id="SignalP"/>
    </source>
</evidence>
<feature type="transmembrane region" description="Helical" evidence="3">
    <location>
        <begin position="305"/>
        <end position="323"/>
    </location>
</feature>
<feature type="region of interest" description="Disordered" evidence="2">
    <location>
        <begin position="215"/>
        <end position="290"/>
    </location>
</feature>
<dbReference type="RefSeq" id="WP_203940004.1">
    <property type="nucleotide sequence ID" value="NZ_BAAAGJ010000005.1"/>
</dbReference>
<evidence type="ECO:0000256" key="3">
    <source>
        <dbReference type="SAM" id="Phobius"/>
    </source>
</evidence>
<keyword evidence="1 4" id="KW-0732">Signal</keyword>
<protein>
    <recommendedName>
        <fullName evidence="5">Chitin-binding type-4 domain-containing protein</fullName>
    </recommendedName>
</protein>
<keyword evidence="3" id="KW-0812">Transmembrane</keyword>